<feature type="transmembrane region" description="Helical" evidence="5">
    <location>
        <begin position="64"/>
        <end position="87"/>
    </location>
</feature>
<evidence type="ECO:0000256" key="5">
    <source>
        <dbReference type="SAM" id="Phobius"/>
    </source>
</evidence>
<evidence type="ECO:0000256" key="4">
    <source>
        <dbReference type="ARBA" id="ARBA00023136"/>
    </source>
</evidence>
<organism evidence="6 7">
    <name type="scientific">Mucilaginibacter paludis DSM 18603</name>
    <dbReference type="NCBI Taxonomy" id="714943"/>
    <lineage>
        <taxon>Bacteria</taxon>
        <taxon>Pseudomonadati</taxon>
        <taxon>Bacteroidota</taxon>
        <taxon>Sphingobacteriia</taxon>
        <taxon>Sphingobacteriales</taxon>
        <taxon>Sphingobacteriaceae</taxon>
        <taxon>Mucilaginibacter</taxon>
    </lineage>
</organism>
<keyword evidence="2 5" id="KW-0812">Transmembrane</keyword>
<feature type="transmembrane region" description="Helical" evidence="5">
    <location>
        <begin position="6"/>
        <end position="24"/>
    </location>
</feature>
<dbReference type="InterPro" id="IPR019109">
    <property type="entry name" value="MamF_MmsF"/>
</dbReference>
<evidence type="ECO:0008006" key="8">
    <source>
        <dbReference type="Google" id="ProtNLM"/>
    </source>
</evidence>
<reference evidence="6" key="1">
    <citation type="submission" date="2011-09" db="EMBL/GenBank/DDBJ databases">
        <title>The permanent draft genome of Mucilaginibacter paludis DSM 18603.</title>
        <authorList>
            <consortium name="US DOE Joint Genome Institute (JGI-PGF)"/>
            <person name="Lucas S."/>
            <person name="Han J."/>
            <person name="Lapidus A."/>
            <person name="Bruce D."/>
            <person name="Goodwin L."/>
            <person name="Pitluck S."/>
            <person name="Peters L."/>
            <person name="Kyrpides N."/>
            <person name="Mavromatis K."/>
            <person name="Ivanova N."/>
            <person name="Mikhailova N."/>
            <person name="Held B."/>
            <person name="Detter J.C."/>
            <person name="Tapia R."/>
            <person name="Han C."/>
            <person name="Land M."/>
            <person name="Hauser L."/>
            <person name="Markowitz V."/>
            <person name="Cheng J.-F."/>
            <person name="Hugenholtz P."/>
            <person name="Woyke T."/>
            <person name="Wu D."/>
            <person name="Tindall B."/>
            <person name="Brambilla E."/>
            <person name="Klenk H.-P."/>
            <person name="Eisen J.A."/>
        </authorList>
    </citation>
    <scope>NUCLEOTIDE SEQUENCE [LARGE SCALE GENOMIC DNA]</scope>
    <source>
        <strain evidence="6">DSM 18603</strain>
    </source>
</reference>
<dbReference type="EMBL" id="CM001403">
    <property type="protein sequence ID" value="EHQ25050.1"/>
    <property type="molecule type" value="Genomic_DNA"/>
</dbReference>
<dbReference type="Pfam" id="PF09685">
    <property type="entry name" value="MamF_MmsF"/>
    <property type="match status" value="1"/>
</dbReference>
<sequence>MTNKSMAIVSYITIIGWVISYLEYKKSTEKSALVNYHLGQSLGLIILSFILGIAISILTMLIPALGIVSMVVGILSIILLLMGIIAASNEAIKPLPVVGKLFEGKFDFSK</sequence>
<keyword evidence="3 5" id="KW-1133">Transmembrane helix</keyword>
<keyword evidence="7" id="KW-1185">Reference proteome</keyword>
<dbReference type="STRING" id="714943.Mucpa_0869"/>
<evidence type="ECO:0000313" key="7">
    <source>
        <dbReference type="Proteomes" id="UP000002774"/>
    </source>
</evidence>
<evidence type="ECO:0000313" key="6">
    <source>
        <dbReference type="EMBL" id="EHQ25050.1"/>
    </source>
</evidence>
<dbReference type="Proteomes" id="UP000002774">
    <property type="component" value="Chromosome"/>
</dbReference>
<dbReference type="RefSeq" id="WP_008504673.1">
    <property type="nucleotide sequence ID" value="NZ_CM001403.1"/>
</dbReference>
<protein>
    <recommendedName>
        <fullName evidence="8">Import component protein</fullName>
    </recommendedName>
</protein>
<evidence type="ECO:0000256" key="1">
    <source>
        <dbReference type="ARBA" id="ARBA00004141"/>
    </source>
</evidence>
<name>H1YBH9_9SPHI</name>
<accession>H1YBH9</accession>
<dbReference type="AlphaFoldDB" id="H1YBH9"/>
<comment type="subcellular location">
    <subcellularLocation>
        <location evidence="1">Membrane</location>
        <topology evidence="1">Multi-pass membrane protein</topology>
    </subcellularLocation>
</comment>
<evidence type="ECO:0000256" key="2">
    <source>
        <dbReference type="ARBA" id="ARBA00022692"/>
    </source>
</evidence>
<gene>
    <name evidence="6" type="ORF">Mucpa_0869</name>
</gene>
<evidence type="ECO:0000256" key="3">
    <source>
        <dbReference type="ARBA" id="ARBA00022989"/>
    </source>
</evidence>
<dbReference type="HOGENOM" id="CLU_095018_2_1_10"/>
<feature type="transmembrane region" description="Helical" evidence="5">
    <location>
        <begin position="36"/>
        <end position="58"/>
    </location>
</feature>
<proteinExistence type="predicted"/>
<dbReference type="eggNOG" id="ENOG5032XVX">
    <property type="taxonomic scope" value="Bacteria"/>
</dbReference>
<dbReference type="OrthoDB" id="6400719at2"/>
<keyword evidence="4 5" id="KW-0472">Membrane</keyword>